<reference evidence="1 2" key="1">
    <citation type="submission" date="2019-01" db="EMBL/GenBank/DDBJ databases">
        <title>Draft genome sequence of Dictyobacter sp. Uno17.</title>
        <authorList>
            <person name="Wang C.M."/>
            <person name="Zheng Y."/>
            <person name="Sakai Y."/>
            <person name="Abe K."/>
            <person name="Yokota A."/>
            <person name="Yabe S."/>
        </authorList>
    </citation>
    <scope>NUCLEOTIDE SEQUENCE [LARGE SCALE GENOMIC DNA]</scope>
    <source>
        <strain evidence="1 2">Uno17</strain>
    </source>
</reference>
<dbReference type="EMBL" id="BIXY01000231">
    <property type="protein sequence ID" value="GCF12043.1"/>
    <property type="molecule type" value="Genomic_DNA"/>
</dbReference>
<dbReference type="OrthoDB" id="160280at2"/>
<evidence type="ECO:0000313" key="1">
    <source>
        <dbReference type="EMBL" id="GCF12043.1"/>
    </source>
</evidence>
<dbReference type="RefSeq" id="WP_149404833.1">
    <property type="nucleotide sequence ID" value="NZ_BIXY01000231.1"/>
</dbReference>
<name>A0A5A5TLM3_9CHLR</name>
<accession>A0A5A5TLM3</accession>
<keyword evidence="2" id="KW-1185">Reference proteome</keyword>
<sequence>MIKKRLDAQIRAENYDFIKAESEQRGIPMNTITDDLLTQAIAIKRGEVIEQQSLPVIREIIQTEVRKGLAQQRQDIREDMQLEFTNEFKAISRASDNRLAALIVRTLRDSSIVRRLAYTILSRSFGADFASKAYEDAKMKAGQELASRSKSKEGLED</sequence>
<evidence type="ECO:0000313" key="2">
    <source>
        <dbReference type="Proteomes" id="UP000322530"/>
    </source>
</evidence>
<comment type="caution">
    <text evidence="1">The sequence shown here is derived from an EMBL/GenBank/DDBJ whole genome shotgun (WGS) entry which is preliminary data.</text>
</comment>
<dbReference type="AlphaFoldDB" id="A0A5A5TLM3"/>
<organism evidence="1 2">
    <name type="scientific">Dictyobacter arantiisoli</name>
    <dbReference type="NCBI Taxonomy" id="2014874"/>
    <lineage>
        <taxon>Bacteria</taxon>
        <taxon>Bacillati</taxon>
        <taxon>Chloroflexota</taxon>
        <taxon>Ktedonobacteria</taxon>
        <taxon>Ktedonobacterales</taxon>
        <taxon>Dictyobacteraceae</taxon>
        <taxon>Dictyobacter</taxon>
    </lineage>
</organism>
<gene>
    <name evidence="1" type="ORF">KDI_56070</name>
</gene>
<protein>
    <submittedName>
        <fullName evidence="1">Uncharacterized protein</fullName>
    </submittedName>
</protein>
<dbReference type="Proteomes" id="UP000322530">
    <property type="component" value="Unassembled WGS sequence"/>
</dbReference>
<proteinExistence type="predicted"/>